<reference evidence="4 5" key="1">
    <citation type="submission" date="2023-06" db="EMBL/GenBank/DDBJ databases">
        <title>Draft genome sequence of Novosphingobium sp. strain IK01.</title>
        <authorList>
            <person name="Hatamoto M."/>
            <person name="Ikarashi T."/>
            <person name="Yamaguchi T."/>
        </authorList>
    </citation>
    <scope>NUCLEOTIDE SEQUENCE [LARGE SCALE GENOMIC DNA]</scope>
    <source>
        <strain evidence="4 5">IK01</strain>
    </source>
</reference>
<evidence type="ECO:0000256" key="1">
    <source>
        <dbReference type="SAM" id="Coils"/>
    </source>
</evidence>
<evidence type="ECO:0000256" key="2">
    <source>
        <dbReference type="SAM" id="MobiDB-lite"/>
    </source>
</evidence>
<dbReference type="Pfam" id="PF13558">
    <property type="entry name" value="SbcC_Walker_B"/>
    <property type="match status" value="1"/>
</dbReference>
<name>A0ABQ6PCP3_9SPHN</name>
<gene>
    <name evidence="4" type="ORF">NUTIK01_33010</name>
</gene>
<feature type="coiled-coil region" evidence="1">
    <location>
        <begin position="470"/>
        <end position="497"/>
    </location>
</feature>
<feature type="compositionally biased region" description="Basic and acidic residues" evidence="2">
    <location>
        <begin position="394"/>
        <end position="403"/>
    </location>
</feature>
<dbReference type="Proteomes" id="UP001187221">
    <property type="component" value="Unassembled WGS sequence"/>
</dbReference>
<comment type="caution">
    <text evidence="4">The sequence shown here is derived from an EMBL/GenBank/DDBJ whole genome shotgun (WGS) entry which is preliminary data.</text>
</comment>
<feature type="coiled-coil region" evidence="1">
    <location>
        <begin position="264"/>
        <end position="291"/>
    </location>
</feature>
<dbReference type="PANTHER" id="PTHR32114">
    <property type="entry name" value="ABC TRANSPORTER ABCH.3"/>
    <property type="match status" value="1"/>
</dbReference>
<feature type="compositionally biased region" description="Basic and acidic residues" evidence="2">
    <location>
        <begin position="340"/>
        <end position="361"/>
    </location>
</feature>
<evidence type="ECO:0000313" key="4">
    <source>
        <dbReference type="EMBL" id="GMM62524.1"/>
    </source>
</evidence>
<evidence type="ECO:0000313" key="5">
    <source>
        <dbReference type="Proteomes" id="UP001187221"/>
    </source>
</evidence>
<proteinExistence type="predicted"/>
<dbReference type="InterPro" id="IPR038729">
    <property type="entry name" value="Rad50/SbcC_AAA"/>
</dbReference>
<feature type="coiled-coil region" evidence="1">
    <location>
        <begin position="747"/>
        <end position="781"/>
    </location>
</feature>
<feature type="region of interest" description="Disordered" evidence="2">
    <location>
        <begin position="698"/>
        <end position="723"/>
    </location>
</feature>
<evidence type="ECO:0000259" key="3">
    <source>
        <dbReference type="Pfam" id="PF13476"/>
    </source>
</evidence>
<protein>
    <recommendedName>
        <fullName evidence="3">Rad50/SbcC-type AAA domain-containing protein</fullName>
    </recommendedName>
</protein>
<feature type="coiled-coil region" evidence="1">
    <location>
        <begin position="642"/>
        <end position="690"/>
    </location>
</feature>
<accession>A0ABQ6PCP3</accession>
<feature type="compositionally biased region" description="Low complexity" evidence="2">
    <location>
        <begin position="707"/>
        <end position="717"/>
    </location>
</feature>
<keyword evidence="1" id="KW-0175">Coiled coil</keyword>
<feature type="coiled-coil region" evidence="1">
    <location>
        <begin position="907"/>
        <end position="959"/>
    </location>
</feature>
<dbReference type="SUPFAM" id="SSF52540">
    <property type="entry name" value="P-loop containing nucleoside triphosphate hydrolases"/>
    <property type="match status" value="1"/>
</dbReference>
<feature type="region of interest" description="Disordered" evidence="2">
    <location>
        <begin position="388"/>
        <end position="420"/>
    </location>
</feature>
<dbReference type="Pfam" id="PF13476">
    <property type="entry name" value="AAA_23"/>
    <property type="match status" value="1"/>
</dbReference>
<feature type="compositionally biased region" description="Low complexity" evidence="2">
    <location>
        <begin position="325"/>
        <end position="339"/>
    </location>
</feature>
<dbReference type="InterPro" id="IPR027417">
    <property type="entry name" value="P-loop_NTPase"/>
</dbReference>
<sequence length="1257" mass="133974">MRIQAIRGCNLASLEGEFAVDLDSGPLAASGLFAITGPTGAGKSTLLDAVCLALFAEIPRLRAAPARTRVGEGRGGDEDGLSAGDPRAILRHGSGEGYAEIDFRMPDGATYRARWAVRRARGKPDGAIQNHTHTFERTDRPENLGGKNTQTKQAIGQVIGLSAEQFTRAVLLAQGDFEALIRADADERAALLEKLTGSHIYSALGRKAFEDKRAWTEKLDAITAKITALEGLTPDAREAAQACFDAARDHHHACQTGLKALEDRQALLATRDRLAQAARRAQEACTDAQAAIAGALPRRAALARDRQALTLEPLYSRCREEAEAQTRATDARQAAAHALAETESRATASETRHNEARADHDAQTLHAQTLKPRIDKARLLEEQIAQAAGQAETLDTRRRDSARAARQSAQTLATSQTGHDEATTRLNAVKAWQDARAALRPLAERESEIAALLTSHDAARARIGEQDARLSALAQAVEAAQEARDAAQKARRKAEDRHTTARTALAQAQAANTGHLGAEHLAALTTRAQALAAALLADAAARTARQQADERAQTLARDAQTLATREAQRQTLATQIAAHEAERTALAPALDAARARHERAAQASDQAAQIMRAALHDGEPCPVCGAREHPTDALQALLGDNLVAARDEARALQDRHDALTADIAAKTRQAADLDETLREARAAHEALARTCAALHAQGEAREDEARASAARADLPDAQPEARGPALAALSKANQAEIDAGLAAQRMLASLRQQQDAARAALDRADAALAAAEQTLRDQSAAHQATASEQAQTRAQQDRLAADLSHLLAPLIDWQALPDPQGWLAGQAQDWRDRAKTRASLEQALPALAEALAQARLDDQRAQDAAREAARAHAEADTRLAGLRTDNAALFEGTAFAGALAAKIEADLAGEDQRLASARQAAQAAQAQALQDLAAARTRAEEAEKRLTGARDAHTAARARFEDALGQTELPPETVARVAAAGREALDREEDALRALDTALSEARAVATQRENDLAAFEAAEGPALAEALAQALQSGPDGLARALEAQAAALALAAQALDEARLVLRRDDDVRERTAALHKDYAATEDKARLALQLGSLIGDREGRIFRKYAQGLTLDRLLEHANTRLAELKPRYQLERGRGGDMVIQVIDNDMAGQVRGIHNLSGGERFMVSLALALGLAEMSTTRGVRIESLFIDEGFGALDPVSLGQALALLDQLQASGRRVGVISHVEELKERIAAKIEITPTGRGTSRLAVVEG</sequence>
<feature type="region of interest" description="Disordered" evidence="2">
    <location>
        <begin position="325"/>
        <end position="361"/>
    </location>
</feature>
<dbReference type="EMBL" id="BTFW01000003">
    <property type="protein sequence ID" value="GMM62524.1"/>
    <property type="molecule type" value="Genomic_DNA"/>
</dbReference>
<organism evidence="4 5">
    <name type="scientific">Novosphingobium pituita</name>
    <dbReference type="NCBI Taxonomy" id="3056842"/>
    <lineage>
        <taxon>Bacteria</taxon>
        <taxon>Pseudomonadati</taxon>
        <taxon>Pseudomonadota</taxon>
        <taxon>Alphaproteobacteria</taxon>
        <taxon>Sphingomonadales</taxon>
        <taxon>Sphingomonadaceae</taxon>
        <taxon>Novosphingobium</taxon>
    </lineage>
</organism>
<dbReference type="PANTHER" id="PTHR32114:SF2">
    <property type="entry name" value="ABC TRANSPORTER ABCH.3"/>
    <property type="match status" value="1"/>
</dbReference>
<dbReference type="RefSeq" id="WP_317976248.1">
    <property type="nucleotide sequence ID" value="NZ_BTFW01000003.1"/>
</dbReference>
<feature type="domain" description="Rad50/SbcC-type AAA" evidence="3">
    <location>
        <begin position="9"/>
        <end position="230"/>
    </location>
</feature>
<dbReference type="Gene3D" id="3.40.50.300">
    <property type="entry name" value="P-loop containing nucleotide triphosphate hydrolases"/>
    <property type="match status" value="2"/>
</dbReference>
<keyword evidence="5" id="KW-1185">Reference proteome</keyword>
<feature type="compositionally biased region" description="Low complexity" evidence="2">
    <location>
        <begin position="404"/>
        <end position="417"/>
    </location>
</feature>
<feature type="region of interest" description="Disordered" evidence="2">
    <location>
        <begin position="68"/>
        <end position="87"/>
    </location>
</feature>